<dbReference type="GO" id="GO:0003824">
    <property type="term" value="F:catalytic activity"/>
    <property type="evidence" value="ECO:0007669"/>
    <property type="project" value="InterPro"/>
</dbReference>
<evidence type="ECO:0000313" key="3">
    <source>
        <dbReference type="EMBL" id="KAK9891513.1"/>
    </source>
</evidence>
<dbReference type="PROSITE" id="PS51257">
    <property type="entry name" value="PROKAR_LIPOPROTEIN"/>
    <property type="match status" value="1"/>
</dbReference>
<evidence type="ECO:0000256" key="1">
    <source>
        <dbReference type="SAM" id="Phobius"/>
    </source>
</evidence>
<evidence type="ECO:0000259" key="2">
    <source>
        <dbReference type="PROSITE" id="PS51340"/>
    </source>
</evidence>
<dbReference type="AlphaFoldDB" id="A0AAW1VFS6"/>
<keyword evidence="1" id="KW-1133">Transmembrane helix</keyword>
<dbReference type="PANTHER" id="PTHR14237:SF19">
    <property type="entry name" value="MITOCHONDRIAL AMIDOXIME REDUCING COMPONENT 1"/>
    <property type="match status" value="1"/>
</dbReference>
<dbReference type="InterPro" id="IPR005302">
    <property type="entry name" value="MoCF_Sase_C"/>
</dbReference>
<protein>
    <recommendedName>
        <fullName evidence="2">MOSC domain-containing protein</fullName>
    </recommendedName>
</protein>
<dbReference type="GO" id="GO:0030170">
    <property type="term" value="F:pyridoxal phosphate binding"/>
    <property type="evidence" value="ECO:0007669"/>
    <property type="project" value="InterPro"/>
</dbReference>
<evidence type="ECO:0000313" key="4">
    <source>
        <dbReference type="Proteomes" id="UP001431783"/>
    </source>
</evidence>
<dbReference type="InterPro" id="IPR011037">
    <property type="entry name" value="Pyrv_Knase-like_insert_dom_sf"/>
</dbReference>
<dbReference type="SUPFAM" id="SSF50800">
    <property type="entry name" value="PK beta-barrel domain-like"/>
    <property type="match status" value="1"/>
</dbReference>
<feature type="transmembrane region" description="Helical" evidence="1">
    <location>
        <begin position="6"/>
        <end position="27"/>
    </location>
</feature>
<sequence>MITIATKFTLFISLLASIGFTGCYFIYKKFNSKRIPKKWRKLANITNLYIYPLKSGRYTEVDEVECTKVGFRLPAKNGNLQLRDRQFIVYAQYDMTGKTARIYHKMVLISVSSRGDNIIFEAPDKELLFVRIVPKTRDNVKHIKLMDVAEEYITTVDLGDEASKWFSQYLRQEESGLRLGYYDDAWSRDLKSFIDDDSLKCYKYLTNDAFGLYSDLGAVHLVNQKTVDDLNEKLVQKVSPTQFRPNIVINGPELERFAEDRILWLKIGNVIARNVQECPRCIFTTIDPETGIRDKTRQPLLTLAK</sequence>
<dbReference type="PROSITE" id="PS51340">
    <property type="entry name" value="MOSC"/>
    <property type="match status" value="1"/>
</dbReference>
<keyword evidence="1" id="KW-0812">Transmembrane</keyword>
<dbReference type="GO" id="GO:0030151">
    <property type="term" value="F:molybdenum ion binding"/>
    <property type="evidence" value="ECO:0007669"/>
    <property type="project" value="InterPro"/>
</dbReference>
<dbReference type="InterPro" id="IPR005303">
    <property type="entry name" value="MOCOS_middle"/>
</dbReference>
<dbReference type="EMBL" id="JARQZJ010000128">
    <property type="protein sequence ID" value="KAK9891513.1"/>
    <property type="molecule type" value="Genomic_DNA"/>
</dbReference>
<feature type="domain" description="MOSC" evidence="2">
    <location>
        <begin position="167"/>
        <end position="305"/>
    </location>
</feature>
<reference evidence="3 4" key="1">
    <citation type="submission" date="2023-03" db="EMBL/GenBank/DDBJ databases">
        <title>Genome insight into feeding habits of ladybird beetles.</title>
        <authorList>
            <person name="Li H.-S."/>
            <person name="Huang Y.-H."/>
            <person name="Pang H."/>
        </authorList>
    </citation>
    <scope>NUCLEOTIDE SEQUENCE [LARGE SCALE GENOMIC DNA]</scope>
    <source>
        <strain evidence="3">SYSU_2023b</strain>
        <tissue evidence="3">Whole body</tissue>
    </source>
</reference>
<comment type="caution">
    <text evidence="3">The sequence shown here is derived from an EMBL/GenBank/DDBJ whole genome shotgun (WGS) entry which is preliminary data.</text>
</comment>
<dbReference type="Pfam" id="PF03476">
    <property type="entry name" value="MOSC_N"/>
    <property type="match status" value="1"/>
</dbReference>
<proteinExistence type="predicted"/>
<dbReference type="Pfam" id="PF03473">
    <property type="entry name" value="MOSC"/>
    <property type="match status" value="1"/>
</dbReference>
<keyword evidence="4" id="KW-1185">Reference proteome</keyword>
<organism evidence="3 4">
    <name type="scientific">Henosepilachna vigintioctopunctata</name>
    <dbReference type="NCBI Taxonomy" id="420089"/>
    <lineage>
        <taxon>Eukaryota</taxon>
        <taxon>Metazoa</taxon>
        <taxon>Ecdysozoa</taxon>
        <taxon>Arthropoda</taxon>
        <taxon>Hexapoda</taxon>
        <taxon>Insecta</taxon>
        <taxon>Pterygota</taxon>
        <taxon>Neoptera</taxon>
        <taxon>Endopterygota</taxon>
        <taxon>Coleoptera</taxon>
        <taxon>Polyphaga</taxon>
        <taxon>Cucujiformia</taxon>
        <taxon>Coccinelloidea</taxon>
        <taxon>Coccinellidae</taxon>
        <taxon>Epilachninae</taxon>
        <taxon>Epilachnini</taxon>
        <taxon>Henosepilachna</taxon>
    </lineage>
</organism>
<gene>
    <name evidence="3" type="ORF">WA026_014749</name>
</gene>
<keyword evidence="1" id="KW-0472">Membrane</keyword>
<dbReference type="SUPFAM" id="SSF141673">
    <property type="entry name" value="MOSC N-terminal domain-like"/>
    <property type="match status" value="1"/>
</dbReference>
<name>A0AAW1VFS6_9CUCU</name>
<accession>A0AAW1VFS6</accession>
<dbReference type="PANTHER" id="PTHR14237">
    <property type="entry name" value="MOLYBDOPTERIN COFACTOR SULFURASE MOSC"/>
    <property type="match status" value="1"/>
</dbReference>
<dbReference type="Proteomes" id="UP001431783">
    <property type="component" value="Unassembled WGS sequence"/>
</dbReference>